<reference evidence="4" key="1">
    <citation type="journal article" date="2019" name="Int. J. Syst. Evol. Microbiol.">
        <title>The Global Catalogue of Microorganisms (GCM) 10K type strain sequencing project: providing services to taxonomists for standard genome sequencing and annotation.</title>
        <authorList>
            <consortium name="The Broad Institute Genomics Platform"/>
            <consortium name="The Broad Institute Genome Sequencing Center for Infectious Disease"/>
            <person name="Wu L."/>
            <person name="Ma J."/>
        </authorList>
    </citation>
    <scope>NUCLEOTIDE SEQUENCE [LARGE SCALE GENOMIC DNA]</scope>
    <source>
        <strain evidence="4">NBRC 110107</strain>
    </source>
</reference>
<protein>
    <recommendedName>
        <fullName evidence="2">M23ase beta-sheet core domain-containing protein</fullName>
    </recommendedName>
</protein>
<dbReference type="SUPFAM" id="SSF51261">
    <property type="entry name" value="Duplicated hybrid motif"/>
    <property type="match status" value="1"/>
</dbReference>
<evidence type="ECO:0000259" key="2">
    <source>
        <dbReference type="Pfam" id="PF01551"/>
    </source>
</evidence>
<proteinExistence type="predicted"/>
<dbReference type="Pfam" id="PF01551">
    <property type="entry name" value="Peptidase_M23"/>
    <property type="match status" value="1"/>
</dbReference>
<gene>
    <name evidence="3" type="ORF">GCM10007859_14750</name>
</gene>
<feature type="chain" id="PRO_5046696853" description="M23ase beta-sheet core domain-containing protein" evidence="1">
    <location>
        <begin position="37"/>
        <end position="204"/>
    </location>
</feature>
<dbReference type="InterPro" id="IPR011055">
    <property type="entry name" value="Dup_hybrid_motif"/>
</dbReference>
<evidence type="ECO:0000313" key="3">
    <source>
        <dbReference type="EMBL" id="GLS01460.1"/>
    </source>
</evidence>
<comment type="caution">
    <text evidence="3">The sequence shown here is derived from an EMBL/GenBank/DDBJ whole genome shotgun (WGS) entry which is preliminary data.</text>
</comment>
<dbReference type="PANTHER" id="PTHR21666">
    <property type="entry name" value="PEPTIDASE-RELATED"/>
    <property type="match status" value="1"/>
</dbReference>
<keyword evidence="1" id="KW-0732">Signal</keyword>
<dbReference type="CDD" id="cd12797">
    <property type="entry name" value="M23_peptidase"/>
    <property type="match status" value="1"/>
</dbReference>
<dbReference type="RefSeq" id="WP_284222318.1">
    <property type="nucleotide sequence ID" value="NZ_BSOY01000027.1"/>
</dbReference>
<evidence type="ECO:0000256" key="1">
    <source>
        <dbReference type="SAM" id="SignalP"/>
    </source>
</evidence>
<dbReference type="InterPro" id="IPR050570">
    <property type="entry name" value="Cell_wall_metabolism_enzyme"/>
</dbReference>
<accession>A0ABQ6BK46</accession>
<dbReference type="Gene3D" id="2.70.70.10">
    <property type="entry name" value="Glucose Permease (Domain IIA)"/>
    <property type="match status" value="1"/>
</dbReference>
<feature type="signal peptide" evidence="1">
    <location>
        <begin position="1"/>
        <end position="36"/>
    </location>
</feature>
<organism evidence="3 4">
    <name type="scientific">Brevundimonas denitrificans</name>
    <dbReference type="NCBI Taxonomy" id="1443434"/>
    <lineage>
        <taxon>Bacteria</taxon>
        <taxon>Pseudomonadati</taxon>
        <taxon>Pseudomonadota</taxon>
        <taxon>Alphaproteobacteria</taxon>
        <taxon>Caulobacterales</taxon>
        <taxon>Caulobacteraceae</taxon>
        <taxon>Brevundimonas</taxon>
    </lineage>
</organism>
<dbReference type="Proteomes" id="UP001156921">
    <property type="component" value="Unassembled WGS sequence"/>
</dbReference>
<feature type="domain" description="M23ase beta-sheet core" evidence="2">
    <location>
        <begin position="95"/>
        <end position="190"/>
    </location>
</feature>
<evidence type="ECO:0000313" key="4">
    <source>
        <dbReference type="Proteomes" id="UP001156921"/>
    </source>
</evidence>
<dbReference type="InterPro" id="IPR016047">
    <property type="entry name" value="M23ase_b-sheet_dom"/>
</dbReference>
<sequence>MRRLLPTARSFLIHSGQAASLAGVAVLAMAAAPLTAAPAPAPTEALAVPEAPSMTAVAEPAGPVTRLIAFEAPVRNHEINSPFGLRRLPGEAARNHAGVDIAAPQGTGVYVSAEGSVLRTGYEPAGYGRFVEIRHPNGMTTLYGHLSRLDVASGDVVEAGARIGLVGSTGRSTGPHLHFEVRRGERLVNPVKVVGRAFEVVVAA</sequence>
<dbReference type="PANTHER" id="PTHR21666:SF270">
    <property type="entry name" value="MUREIN HYDROLASE ACTIVATOR ENVC"/>
    <property type="match status" value="1"/>
</dbReference>
<keyword evidence="4" id="KW-1185">Reference proteome</keyword>
<dbReference type="EMBL" id="BSOY01000027">
    <property type="protein sequence ID" value="GLS01460.1"/>
    <property type="molecule type" value="Genomic_DNA"/>
</dbReference>
<name>A0ABQ6BK46_9CAUL</name>